<reference evidence="1 2" key="1">
    <citation type="submission" date="2019-09" db="EMBL/GenBank/DDBJ databases">
        <title>Genome sequence of Hymenobacter sp. M3.</title>
        <authorList>
            <person name="Srinivasan S."/>
        </authorList>
    </citation>
    <scope>NUCLEOTIDE SEQUENCE [LARGE SCALE GENOMIC DNA]</scope>
    <source>
        <strain evidence="1 2">M3</strain>
    </source>
</reference>
<protein>
    <submittedName>
        <fullName evidence="1">Uncharacterized protein</fullName>
    </submittedName>
</protein>
<comment type="caution">
    <text evidence="1">The sequence shown here is derived from an EMBL/GenBank/DDBJ whole genome shotgun (WGS) entry which is preliminary data.</text>
</comment>
<evidence type="ECO:0000313" key="1">
    <source>
        <dbReference type="EMBL" id="KAA9327093.1"/>
    </source>
</evidence>
<name>A0A7L5A3B0_9BACT</name>
<dbReference type="EMBL" id="VTWU01000007">
    <property type="protein sequence ID" value="KAA9327093.1"/>
    <property type="molecule type" value="Genomic_DNA"/>
</dbReference>
<evidence type="ECO:0000313" key="2">
    <source>
        <dbReference type="Proteomes" id="UP000326380"/>
    </source>
</evidence>
<organism evidence="1 2">
    <name type="scientific">Hymenobacter busanensis</name>
    <dbReference type="NCBI Taxonomy" id="2607656"/>
    <lineage>
        <taxon>Bacteria</taxon>
        <taxon>Pseudomonadati</taxon>
        <taxon>Bacteroidota</taxon>
        <taxon>Cytophagia</taxon>
        <taxon>Cytophagales</taxon>
        <taxon>Hymenobacteraceae</taxon>
        <taxon>Hymenobacter</taxon>
    </lineage>
</organism>
<sequence length="261" mass="27697">MRFSFLRLFALTAPALALVACHKQPIGRSQPATKTHVVDGQPYEWADSLRLDAASGLQYQVANDARNVYLRLRATDAPLQARLVYQGLTVWLDSAGTHRQQFGVQFPLGGGFAPVRPQPNASAADRLAIIQQVLAGTHEMKLLHYKGNLEPVLTETRTLIGVQAAAAVDAAGALNYELAVPLRLLYKRGAAFANGRRPTIGLTFATGLNTAVSGTYGTGTAGDKNVIPRGSKGKGDAQTVQAGKGKPVNFKATALLAVPKS</sequence>
<proteinExistence type="predicted"/>
<dbReference type="PROSITE" id="PS51257">
    <property type="entry name" value="PROKAR_LIPOPROTEIN"/>
    <property type="match status" value="1"/>
</dbReference>
<gene>
    <name evidence="1" type="ORF">F0P96_17800</name>
</gene>
<dbReference type="RefSeq" id="WP_151080275.1">
    <property type="nucleotide sequence ID" value="NZ_CP047647.1"/>
</dbReference>
<keyword evidence="2" id="KW-1185">Reference proteome</keyword>
<dbReference type="AlphaFoldDB" id="A0A7L5A3B0"/>
<dbReference type="Proteomes" id="UP000326380">
    <property type="component" value="Unassembled WGS sequence"/>
</dbReference>
<accession>A0A7L5A3B0</accession>